<proteinExistence type="predicted"/>
<reference evidence="1" key="1">
    <citation type="submission" date="2018-02" db="EMBL/GenBank/DDBJ databases">
        <title>Rhizophora mucronata_Transcriptome.</title>
        <authorList>
            <person name="Meera S.P."/>
            <person name="Sreeshan A."/>
            <person name="Augustine A."/>
        </authorList>
    </citation>
    <scope>NUCLEOTIDE SEQUENCE</scope>
    <source>
        <tissue evidence="1">Leaf</tissue>
    </source>
</reference>
<evidence type="ECO:0000313" key="1">
    <source>
        <dbReference type="EMBL" id="MBX51258.1"/>
    </source>
</evidence>
<accession>A0A2P2P925</accession>
<name>A0A2P2P925_RHIMU</name>
<sequence length="35" mass="3985">MNSESIACLFSFNFLYHLSGINNQILVDQCHAIQL</sequence>
<protein>
    <submittedName>
        <fullName evidence="1">Uncharacterized protein</fullName>
    </submittedName>
</protein>
<dbReference type="AlphaFoldDB" id="A0A2P2P925"/>
<dbReference type="EMBL" id="GGEC01070774">
    <property type="protein sequence ID" value="MBX51258.1"/>
    <property type="molecule type" value="Transcribed_RNA"/>
</dbReference>
<organism evidence="1">
    <name type="scientific">Rhizophora mucronata</name>
    <name type="common">Asiatic mangrove</name>
    <dbReference type="NCBI Taxonomy" id="61149"/>
    <lineage>
        <taxon>Eukaryota</taxon>
        <taxon>Viridiplantae</taxon>
        <taxon>Streptophyta</taxon>
        <taxon>Embryophyta</taxon>
        <taxon>Tracheophyta</taxon>
        <taxon>Spermatophyta</taxon>
        <taxon>Magnoliopsida</taxon>
        <taxon>eudicotyledons</taxon>
        <taxon>Gunneridae</taxon>
        <taxon>Pentapetalae</taxon>
        <taxon>rosids</taxon>
        <taxon>fabids</taxon>
        <taxon>Malpighiales</taxon>
        <taxon>Rhizophoraceae</taxon>
        <taxon>Rhizophora</taxon>
    </lineage>
</organism>